<keyword evidence="1" id="KW-0472">Membrane</keyword>
<dbReference type="PANTHER" id="PTHR12224">
    <property type="entry name" value="BETA-1,4-MANNOSYL-GLYCOPROTEIN BETA-1,4-N-ACETYLGLUCOSAMINYL-TRANSFERASE"/>
    <property type="match status" value="1"/>
</dbReference>
<dbReference type="EMBL" id="JADBGQ010000010">
    <property type="protein sequence ID" value="KAG5376853.1"/>
    <property type="molecule type" value="Genomic_DNA"/>
</dbReference>
<organism evidence="2 3">
    <name type="scientific">Brassica rapa subsp. trilocularis</name>
    <dbReference type="NCBI Taxonomy" id="1813537"/>
    <lineage>
        <taxon>Eukaryota</taxon>
        <taxon>Viridiplantae</taxon>
        <taxon>Streptophyta</taxon>
        <taxon>Embryophyta</taxon>
        <taxon>Tracheophyta</taxon>
        <taxon>Spermatophyta</taxon>
        <taxon>Magnoliopsida</taxon>
        <taxon>eudicotyledons</taxon>
        <taxon>Gunneridae</taxon>
        <taxon>Pentapetalae</taxon>
        <taxon>rosids</taxon>
        <taxon>malvids</taxon>
        <taxon>Brassicales</taxon>
        <taxon>Brassicaceae</taxon>
        <taxon>Brassiceae</taxon>
        <taxon>Brassica</taxon>
    </lineage>
</organism>
<name>A0ABQ7KQU7_BRACM</name>
<keyword evidence="1" id="KW-0812">Transmembrane</keyword>
<gene>
    <name evidence="2" type="primary">A10p030920.1_BraROA</name>
    <name evidence="2" type="ORF">IGI04_041449</name>
</gene>
<accession>A0ABQ7KQU7</accession>
<proteinExistence type="predicted"/>
<comment type="caution">
    <text evidence="2">The sequence shown here is derived from an EMBL/GenBank/DDBJ whole genome shotgun (WGS) entry which is preliminary data.</text>
</comment>
<reference evidence="2 3" key="1">
    <citation type="submission" date="2021-03" db="EMBL/GenBank/DDBJ databases">
        <authorList>
            <person name="King G.J."/>
            <person name="Bancroft I."/>
            <person name="Baten A."/>
            <person name="Bloomfield J."/>
            <person name="Borpatragohain P."/>
            <person name="He Z."/>
            <person name="Irish N."/>
            <person name="Irwin J."/>
            <person name="Liu K."/>
            <person name="Mauleon R.P."/>
            <person name="Moore J."/>
            <person name="Morris R."/>
            <person name="Ostergaard L."/>
            <person name="Wang B."/>
            <person name="Wells R."/>
        </authorList>
    </citation>
    <scope>NUCLEOTIDE SEQUENCE [LARGE SCALE GENOMIC DNA]</scope>
    <source>
        <strain evidence="2">R-o-18</strain>
        <tissue evidence="2">Leaf</tissue>
    </source>
</reference>
<dbReference type="PANTHER" id="PTHR12224:SF14">
    <property type="entry name" value="BETA-1,4-MANNOSYL-GLYCOPROTEIN 4-BETA-N-ACETYLGLUCOSAMINYLTRANSFERASE-LIKE ISOFORM X1"/>
    <property type="match status" value="1"/>
</dbReference>
<sequence length="833" mass="94204">MSDGYYSSKKTDDICDDVCGQDGSRAGKAISRVRCILRGLDFKTYIFFFTIIPLFVFGVYLHGQKLTYFLRPLWESPPKPFQTLPHYYHPNASMETLCSLHGWKHRESPRRVFDAVLFSNEVDMLTIRWKELYPYITQFVILESNSTFTGLPKPLVFAANRGEFEFVEPRLAYGNIGGRFKRGENPFVEEAYQRIALDQLIRLAGIEEDDLLIMSDVDEIPSAHTIDLLRWCDGYPPVLHLQLKNYLYSFEYFIDSKSWRASVHRYKPGKTRYAHFRQGDTLLADSGWHCSFCFRRISEFVFKMKAYSHTDRVRFSHYLNPERIQDVICKGTDLFDMFPEEYTFREIIAKLGPIPRSYSAVHLPVEGVLKTEFALEKLSVPIFEAAPQPFLLDAGRAPGRRRRVLCSACFSSPLSALSIVISNFNSCVFVVSYAMVSTNRFTVAVSHPPLVTAHPLVISHPLKANRSTGSRTTRSAHFLGTVKSPLGVQPEPPLLHHVSSPSQPFEPLVIYSLRQLHPNRSLGVSFQSFVMGLRFSSGLDESYGFQYGNIGVHFLSLISVRILSWNIVKSIAPPPPSRLVTPFPSEICCYSTASFTHLSHLNADTAYGLSDICFWLGLAHLLVCEGLLLKSTHSWPTKNFPTSDVIKLRHRSSSEASCRSTVCRLVSYRVHLAPSCDVVQGSPSPSFMSIRFKSRQRRPFSMAFSYVSGVTHLFLPPISPYLRQSSIENSGRAQPPLFQDNYFLVEAKESVSSPVFVSANRFKTLSIGPLIVGFISRLQYVLGTSVSGSQVKHLYGYLHPFNTAITRIVVVVFVYRLVVEFTSGCSCLILLDI</sequence>
<evidence type="ECO:0000313" key="2">
    <source>
        <dbReference type="EMBL" id="KAG5376853.1"/>
    </source>
</evidence>
<keyword evidence="3" id="KW-1185">Reference proteome</keyword>
<keyword evidence="1" id="KW-1133">Transmembrane helix</keyword>
<dbReference type="Proteomes" id="UP000823674">
    <property type="component" value="Chromosome A10"/>
</dbReference>
<dbReference type="Pfam" id="PF04724">
    <property type="entry name" value="Glyco_transf_17"/>
    <property type="match status" value="1"/>
</dbReference>
<evidence type="ECO:0000313" key="3">
    <source>
        <dbReference type="Proteomes" id="UP000823674"/>
    </source>
</evidence>
<protein>
    <submittedName>
        <fullName evidence="2">Uncharacterized protein</fullName>
    </submittedName>
</protein>
<dbReference type="InterPro" id="IPR006813">
    <property type="entry name" value="Glyco_trans_17"/>
</dbReference>
<evidence type="ECO:0000256" key="1">
    <source>
        <dbReference type="SAM" id="Phobius"/>
    </source>
</evidence>
<feature type="transmembrane region" description="Helical" evidence="1">
    <location>
        <begin position="44"/>
        <end position="63"/>
    </location>
</feature>